<dbReference type="RefSeq" id="WP_164210654.1">
    <property type="nucleotide sequence ID" value="NZ_JAAGSC010000039.1"/>
</dbReference>
<keyword evidence="3" id="KW-1185">Reference proteome</keyword>
<dbReference type="EMBL" id="JAAGSC010000039">
    <property type="protein sequence ID" value="NDY95251.1"/>
    <property type="molecule type" value="Genomic_DNA"/>
</dbReference>
<evidence type="ECO:0008006" key="4">
    <source>
        <dbReference type="Google" id="ProtNLM"/>
    </source>
</evidence>
<dbReference type="AlphaFoldDB" id="A0A845V4U8"/>
<evidence type="ECO:0000256" key="1">
    <source>
        <dbReference type="SAM" id="MobiDB-lite"/>
    </source>
</evidence>
<organism evidence="2 3">
    <name type="scientific">Wenzhouxiangella limi</name>
    <dbReference type="NCBI Taxonomy" id="2707351"/>
    <lineage>
        <taxon>Bacteria</taxon>
        <taxon>Pseudomonadati</taxon>
        <taxon>Pseudomonadota</taxon>
        <taxon>Gammaproteobacteria</taxon>
        <taxon>Chromatiales</taxon>
        <taxon>Wenzhouxiangellaceae</taxon>
        <taxon>Wenzhouxiangella</taxon>
    </lineage>
</organism>
<comment type="caution">
    <text evidence="2">The sequence shown here is derived from an EMBL/GenBank/DDBJ whole genome shotgun (WGS) entry which is preliminary data.</text>
</comment>
<name>A0A845V4U8_9GAMM</name>
<accession>A0A845V4U8</accession>
<gene>
    <name evidence="2" type="ORF">G3I74_05855</name>
</gene>
<evidence type="ECO:0000313" key="2">
    <source>
        <dbReference type="EMBL" id="NDY95251.1"/>
    </source>
</evidence>
<dbReference type="Proteomes" id="UP000484885">
    <property type="component" value="Unassembled WGS sequence"/>
</dbReference>
<proteinExistence type="predicted"/>
<evidence type="ECO:0000313" key="3">
    <source>
        <dbReference type="Proteomes" id="UP000484885"/>
    </source>
</evidence>
<protein>
    <recommendedName>
        <fullName evidence="4">CopG family transcriptional regulator</fullName>
    </recommendedName>
</protein>
<sequence length="75" mass="8468">MAQLHCYLPEREAESLKRRASQAGMSVSRYLAELARKDLVADWPPGYFDRVFSDDHGAPIERAPQGEFETRSSLG</sequence>
<reference evidence="2 3" key="1">
    <citation type="submission" date="2020-02" db="EMBL/GenBank/DDBJ databases">
        <authorList>
            <person name="Zhang X.-Y."/>
        </authorList>
    </citation>
    <scope>NUCLEOTIDE SEQUENCE [LARGE SCALE GENOMIC DNA]</scope>
    <source>
        <strain evidence="2 3">C33</strain>
    </source>
</reference>
<feature type="region of interest" description="Disordered" evidence="1">
    <location>
        <begin position="54"/>
        <end position="75"/>
    </location>
</feature>